<reference evidence="5 6" key="1">
    <citation type="submission" date="2024-03" db="EMBL/GenBank/DDBJ databases">
        <title>The Genome Sequence of Enterococcus sp. DIV1094.</title>
        <authorList>
            <consortium name="The Broad Institute Genomics Platform"/>
            <consortium name="The Broad Institute Microbial Omics Core"/>
            <consortium name="The Broad Institute Genomic Center for Infectious Diseases"/>
            <person name="Earl A."/>
            <person name="Manson A."/>
            <person name="Gilmore M."/>
            <person name="Schwartman J."/>
            <person name="Shea T."/>
            <person name="Abouelleil A."/>
            <person name="Cao P."/>
            <person name="Chapman S."/>
            <person name="Cusick C."/>
            <person name="Young S."/>
            <person name="Neafsey D."/>
            <person name="Nusbaum C."/>
            <person name="Birren B."/>
        </authorList>
    </citation>
    <scope>NUCLEOTIDE SEQUENCE [LARGE SCALE GENOMIC DNA]</scope>
    <source>
        <strain evidence="5 6">DIV1094</strain>
    </source>
</reference>
<keyword evidence="1" id="KW-0805">Transcription regulation</keyword>
<protein>
    <submittedName>
        <fullName evidence="5">GntR family transcriptional regulator</fullName>
    </submittedName>
</protein>
<dbReference type="InterPro" id="IPR011663">
    <property type="entry name" value="UTRA"/>
</dbReference>
<dbReference type="EMBL" id="CP147250">
    <property type="protein sequence ID" value="WYJ80156.1"/>
    <property type="molecule type" value="Genomic_DNA"/>
</dbReference>
<sequence length="247" mass="28035">MENSSKGKPLYYQLVDALKKHIEAEMIPHDKLLSERELCLYYGVSRTTVRLALQELETLGYIYKKHGKGTFVSDLSNQAGSLAGAYSFTEEMQALGRTPKTSILAFEKLAATKQLAECLNVNLGEAIFKIKRLRLADDVPLMVERSYLPAKLFLGLDLSLLESKPLYDVFLEDFDQHVQVAEEEFYASIVYAKDAELLHICDGAPILHLKRTTFNIKNEIIEYTDSIARADQFHYKIRHVRSNLGGK</sequence>
<dbReference type="SUPFAM" id="SSF46785">
    <property type="entry name" value="Winged helix' DNA-binding domain"/>
    <property type="match status" value="1"/>
</dbReference>
<proteinExistence type="predicted"/>
<dbReference type="CDD" id="cd07377">
    <property type="entry name" value="WHTH_GntR"/>
    <property type="match status" value="1"/>
</dbReference>
<dbReference type="InterPro" id="IPR036388">
    <property type="entry name" value="WH-like_DNA-bd_sf"/>
</dbReference>
<feature type="domain" description="HTH gntR-type" evidence="4">
    <location>
        <begin position="8"/>
        <end position="75"/>
    </location>
</feature>
<name>A0ABZ2SYE8_9ENTE</name>
<keyword evidence="2" id="KW-0238">DNA-binding</keyword>
<evidence type="ECO:0000259" key="4">
    <source>
        <dbReference type="PROSITE" id="PS50949"/>
    </source>
</evidence>
<dbReference type="Pfam" id="PF00392">
    <property type="entry name" value="GntR"/>
    <property type="match status" value="1"/>
</dbReference>
<evidence type="ECO:0000256" key="1">
    <source>
        <dbReference type="ARBA" id="ARBA00023015"/>
    </source>
</evidence>
<dbReference type="PANTHER" id="PTHR44846">
    <property type="entry name" value="MANNOSYL-D-GLYCERATE TRANSPORT/METABOLISM SYSTEM REPRESSOR MNGR-RELATED"/>
    <property type="match status" value="1"/>
</dbReference>
<dbReference type="Proteomes" id="UP000664360">
    <property type="component" value="Chromosome"/>
</dbReference>
<dbReference type="SMART" id="SM00345">
    <property type="entry name" value="HTH_GNTR"/>
    <property type="match status" value="1"/>
</dbReference>
<dbReference type="Gene3D" id="1.10.10.10">
    <property type="entry name" value="Winged helix-like DNA-binding domain superfamily/Winged helix DNA-binding domain"/>
    <property type="match status" value="1"/>
</dbReference>
<dbReference type="RefSeq" id="WP_206855392.1">
    <property type="nucleotide sequence ID" value="NZ_CP147250.1"/>
</dbReference>
<dbReference type="PANTHER" id="PTHR44846:SF1">
    <property type="entry name" value="MANNOSYL-D-GLYCERATE TRANSPORT_METABOLISM SYSTEM REPRESSOR MNGR-RELATED"/>
    <property type="match status" value="1"/>
</dbReference>
<dbReference type="SUPFAM" id="SSF64288">
    <property type="entry name" value="Chorismate lyase-like"/>
    <property type="match status" value="1"/>
</dbReference>
<evidence type="ECO:0000313" key="6">
    <source>
        <dbReference type="Proteomes" id="UP000664360"/>
    </source>
</evidence>
<keyword evidence="3" id="KW-0804">Transcription</keyword>
<dbReference type="InterPro" id="IPR000524">
    <property type="entry name" value="Tscrpt_reg_HTH_GntR"/>
</dbReference>
<dbReference type="InterPro" id="IPR050679">
    <property type="entry name" value="Bact_HTH_transcr_reg"/>
</dbReference>
<keyword evidence="6" id="KW-1185">Reference proteome</keyword>
<evidence type="ECO:0000256" key="2">
    <source>
        <dbReference type="ARBA" id="ARBA00023125"/>
    </source>
</evidence>
<accession>A0ABZ2SYE8</accession>
<evidence type="ECO:0000256" key="3">
    <source>
        <dbReference type="ARBA" id="ARBA00023163"/>
    </source>
</evidence>
<dbReference type="InterPro" id="IPR036390">
    <property type="entry name" value="WH_DNA-bd_sf"/>
</dbReference>
<evidence type="ECO:0000313" key="5">
    <source>
        <dbReference type="EMBL" id="WYJ80156.1"/>
    </source>
</evidence>
<gene>
    <name evidence="5" type="ORF">DOK79_001713</name>
</gene>
<dbReference type="Pfam" id="PF07702">
    <property type="entry name" value="UTRA"/>
    <property type="match status" value="1"/>
</dbReference>
<organism evidence="5 6">
    <name type="scientific">Candidatus Enterococcus mangumiae</name>
    <dbReference type="NCBI Taxonomy" id="2230878"/>
    <lineage>
        <taxon>Bacteria</taxon>
        <taxon>Bacillati</taxon>
        <taxon>Bacillota</taxon>
        <taxon>Bacilli</taxon>
        <taxon>Lactobacillales</taxon>
        <taxon>Enterococcaceae</taxon>
        <taxon>Enterococcus</taxon>
    </lineage>
</organism>
<dbReference type="PROSITE" id="PS50949">
    <property type="entry name" value="HTH_GNTR"/>
    <property type="match status" value="1"/>
</dbReference>
<dbReference type="SMART" id="SM00866">
    <property type="entry name" value="UTRA"/>
    <property type="match status" value="1"/>
</dbReference>
<dbReference type="Gene3D" id="3.40.1410.10">
    <property type="entry name" value="Chorismate lyase-like"/>
    <property type="match status" value="1"/>
</dbReference>
<dbReference type="PRINTS" id="PR00035">
    <property type="entry name" value="HTHGNTR"/>
</dbReference>
<dbReference type="InterPro" id="IPR028978">
    <property type="entry name" value="Chorismate_lyase_/UTRA_dom_sf"/>
</dbReference>